<proteinExistence type="predicted"/>
<reference evidence="2" key="1">
    <citation type="submission" date="2022-10" db="EMBL/GenBank/DDBJ databases">
        <title>Tapping the CABI collections for fungal endophytes: first genome assemblies for Collariella, Neodidymelliopsis, Ascochyta clinopodiicola, Didymella pomorum, Didymosphaeria variabile, Neocosmospora piperis and Neocucurbitaria cava.</title>
        <authorList>
            <person name="Hill R."/>
        </authorList>
    </citation>
    <scope>NUCLEOTIDE SEQUENCE</scope>
    <source>
        <strain evidence="2">IMI 355082</strain>
    </source>
</reference>
<evidence type="ECO:0000313" key="2">
    <source>
        <dbReference type="EMBL" id="KAJ4394327.1"/>
    </source>
</evidence>
<evidence type="ECO:0000313" key="3">
    <source>
        <dbReference type="Proteomes" id="UP001140453"/>
    </source>
</evidence>
<evidence type="ECO:0000256" key="1">
    <source>
        <dbReference type="SAM" id="MobiDB-lite"/>
    </source>
</evidence>
<keyword evidence="3" id="KW-1185">Reference proteome</keyword>
<feature type="region of interest" description="Disordered" evidence="1">
    <location>
        <begin position="1"/>
        <end position="32"/>
    </location>
</feature>
<dbReference type="AlphaFoldDB" id="A0A9W8Z0M3"/>
<protein>
    <submittedName>
        <fullName evidence="2">Uncharacterized protein</fullName>
    </submittedName>
</protein>
<sequence>MSSSDQIMLDSPAQTPDAKSQHPPNLRAGTTVVPDDIAMMVEDQTAEAIGGWDTKKWREELQFANSKLQHQSHFNPAKYRDPMSKPLVTSPPDLTGDMAERLRKRYEEAILAQKA</sequence>
<organism evidence="2 3">
    <name type="scientific">Gnomoniopsis smithogilvyi</name>
    <dbReference type="NCBI Taxonomy" id="1191159"/>
    <lineage>
        <taxon>Eukaryota</taxon>
        <taxon>Fungi</taxon>
        <taxon>Dikarya</taxon>
        <taxon>Ascomycota</taxon>
        <taxon>Pezizomycotina</taxon>
        <taxon>Sordariomycetes</taxon>
        <taxon>Sordariomycetidae</taxon>
        <taxon>Diaporthales</taxon>
        <taxon>Gnomoniaceae</taxon>
        <taxon>Gnomoniopsis</taxon>
    </lineage>
</organism>
<accession>A0A9W8Z0M3</accession>
<feature type="region of interest" description="Disordered" evidence="1">
    <location>
        <begin position="68"/>
        <end position="95"/>
    </location>
</feature>
<gene>
    <name evidence="2" type="ORF">N0V93_003544</name>
</gene>
<dbReference type="Proteomes" id="UP001140453">
    <property type="component" value="Unassembled WGS sequence"/>
</dbReference>
<comment type="caution">
    <text evidence="2">The sequence shown here is derived from an EMBL/GenBank/DDBJ whole genome shotgun (WGS) entry which is preliminary data.</text>
</comment>
<name>A0A9W8Z0M3_9PEZI</name>
<dbReference type="EMBL" id="JAPEVB010000002">
    <property type="protein sequence ID" value="KAJ4394327.1"/>
    <property type="molecule type" value="Genomic_DNA"/>
</dbReference>
<feature type="compositionally biased region" description="Polar residues" evidence="1">
    <location>
        <begin position="1"/>
        <end position="18"/>
    </location>
</feature>
<dbReference type="OrthoDB" id="5186601at2759"/>